<evidence type="ECO:0000256" key="5">
    <source>
        <dbReference type="ARBA" id="ARBA00022970"/>
    </source>
</evidence>
<comment type="subcellular location">
    <subcellularLocation>
        <location evidence="1 8">Cell membrane</location>
        <topology evidence="1 8">Multi-pass membrane protein</topology>
    </subcellularLocation>
</comment>
<dbReference type="NCBIfam" id="TIGR01726">
    <property type="entry name" value="HEQRo_perm_3TM"/>
    <property type="match status" value="1"/>
</dbReference>
<dbReference type="GO" id="GO:0006865">
    <property type="term" value="P:amino acid transport"/>
    <property type="evidence" value="ECO:0007669"/>
    <property type="project" value="UniProtKB-KW"/>
</dbReference>
<keyword evidence="6 8" id="KW-1133">Transmembrane helix</keyword>
<dbReference type="Proteomes" id="UP000310636">
    <property type="component" value="Unassembled WGS sequence"/>
</dbReference>
<evidence type="ECO:0000256" key="4">
    <source>
        <dbReference type="ARBA" id="ARBA00022692"/>
    </source>
</evidence>
<keyword evidence="12" id="KW-1185">Reference proteome</keyword>
<dbReference type="Gene3D" id="1.10.3720.10">
    <property type="entry name" value="MetI-like"/>
    <property type="match status" value="1"/>
</dbReference>
<evidence type="ECO:0000256" key="9">
    <source>
        <dbReference type="SAM" id="MobiDB-lite"/>
    </source>
</evidence>
<dbReference type="Pfam" id="PF00528">
    <property type="entry name" value="BPD_transp_1"/>
    <property type="match status" value="1"/>
</dbReference>
<keyword evidence="4 8" id="KW-0812">Transmembrane</keyword>
<dbReference type="InterPro" id="IPR043429">
    <property type="entry name" value="ArtM/GltK/GlnP/TcyL/YhdX-like"/>
</dbReference>
<comment type="similarity">
    <text evidence="8">Belongs to the binding-protein-dependent transport system permease family.</text>
</comment>
<evidence type="ECO:0000313" key="12">
    <source>
        <dbReference type="Proteomes" id="UP000310636"/>
    </source>
</evidence>
<dbReference type="SUPFAM" id="SSF161098">
    <property type="entry name" value="MetI-like"/>
    <property type="match status" value="1"/>
</dbReference>
<feature type="transmembrane region" description="Helical" evidence="8">
    <location>
        <begin position="22"/>
        <end position="48"/>
    </location>
</feature>
<keyword evidence="5" id="KW-0029">Amino-acid transport</keyword>
<dbReference type="InterPro" id="IPR000515">
    <property type="entry name" value="MetI-like"/>
</dbReference>
<feature type="transmembrane region" description="Helical" evidence="8">
    <location>
        <begin position="199"/>
        <end position="220"/>
    </location>
</feature>
<dbReference type="OrthoDB" id="9805999at2"/>
<feature type="region of interest" description="Disordered" evidence="9">
    <location>
        <begin position="252"/>
        <end position="271"/>
    </location>
</feature>
<organism evidence="11 12">
    <name type="scientific">Cohnella fermenti</name>
    <dbReference type="NCBI Taxonomy" id="2565925"/>
    <lineage>
        <taxon>Bacteria</taxon>
        <taxon>Bacillati</taxon>
        <taxon>Bacillota</taxon>
        <taxon>Bacilli</taxon>
        <taxon>Bacillales</taxon>
        <taxon>Paenibacillaceae</taxon>
        <taxon>Cohnella</taxon>
    </lineage>
</organism>
<sequence>MPGAKFDIHYVFDYFPKQLSTLSLTLTIVGLSILLGLGFGFLVALPRLYKVPVLQRVSQVYVSFFRGTPILIQLFLIYYGLPEVLKLFSVDVTRTPVLAFVVLTYSLHAGAYISEMIRAGVTAVDRGQVEAAYSVGMSGFQAFVRIVLPQALAISLPVFANLVIATLKDTSLAFSLGVMEMTGKAQTLITLSQHFVETYIALAILYFVISFILEKIFYVLERRLLKHERQEAGAGTGRRFGWRSAPTLRNLLTGTTRGRGGARARDGRSEA</sequence>
<gene>
    <name evidence="11" type="ORF">E6C55_02965</name>
</gene>
<proteinExistence type="inferred from homology"/>
<comment type="caution">
    <text evidence="11">The sequence shown here is derived from an EMBL/GenBank/DDBJ whole genome shotgun (WGS) entry which is preliminary data.</text>
</comment>
<evidence type="ECO:0000256" key="6">
    <source>
        <dbReference type="ARBA" id="ARBA00022989"/>
    </source>
</evidence>
<protein>
    <submittedName>
        <fullName evidence="11">Amino acid ABC transporter permease</fullName>
    </submittedName>
</protein>
<evidence type="ECO:0000256" key="1">
    <source>
        <dbReference type="ARBA" id="ARBA00004651"/>
    </source>
</evidence>
<keyword evidence="7 8" id="KW-0472">Membrane</keyword>
<evidence type="ECO:0000256" key="3">
    <source>
        <dbReference type="ARBA" id="ARBA00022475"/>
    </source>
</evidence>
<dbReference type="PANTHER" id="PTHR30614">
    <property type="entry name" value="MEMBRANE COMPONENT OF AMINO ACID ABC TRANSPORTER"/>
    <property type="match status" value="1"/>
</dbReference>
<dbReference type="PANTHER" id="PTHR30614:SF45">
    <property type="entry name" value="L-CYSTINE TRANSPORT SYSTEM PERMEASE PROTEIN TCYL"/>
    <property type="match status" value="1"/>
</dbReference>
<keyword evidence="2 8" id="KW-0813">Transport</keyword>
<accession>A0A4S4C8I1</accession>
<feature type="domain" description="ABC transmembrane type-1" evidence="10">
    <location>
        <begin position="18"/>
        <end position="217"/>
    </location>
</feature>
<dbReference type="EMBL" id="SSOB01000003">
    <property type="protein sequence ID" value="THF83670.1"/>
    <property type="molecule type" value="Genomic_DNA"/>
</dbReference>
<feature type="transmembrane region" description="Helical" evidence="8">
    <location>
        <begin position="146"/>
        <end position="167"/>
    </location>
</feature>
<dbReference type="GO" id="GO:0043190">
    <property type="term" value="C:ATP-binding cassette (ABC) transporter complex"/>
    <property type="evidence" value="ECO:0007669"/>
    <property type="project" value="InterPro"/>
</dbReference>
<reference evidence="11 12" key="1">
    <citation type="submission" date="2019-04" db="EMBL/GenBank/DDBJ databases">
        <title>Cohnella sp. nov. isolated from preserved vegetables.</title>
        <authorList>
            <person name="Lin S.-Y."/>
            <person name="Hung M.-H."/>
            <person name="Young C.-C."/>
        </authorList>
    </citation>
    <scope>NUCLEOTIDE SEQUENCE [LARGE SCALE GENOMIC DNA]</scope>
    <source>
        <strain evidence="11 12">CC-MHH1044</strain>
    </source>
</reference>
<feature type="transmembrane region" description="Helical" evidence="8">
    <location>
        <begin position="60"/>
        <end position="81"/>
    </location>
</feature>
<dbReference type="InterPro" id="IPR010065">
    <property type="entry name" value="AA_ABC_transptr_permease_3TM"/>
</dbReference>
<evidence type="ECO:0000313" key="11">
    <source>
        <dbReference type="EMBL" id="THF83670.1"/>
    </source>
</evidence>
<evidence type="ECO:0000256" key="2">
    <source>
        <dbReference type="ARBA" id="ARBA00022448"/>
    </source>
</evidence>
<evidence type="ECO:0000256" key="8">
    <source>
        <dbReference type="RuleBase" id="RU363032"/>
    </source>
</evidence>
<dbReference type="RefSeq" id="WP_136368299.1">
    <property type="nucleotide sequence ID" value="NZ_SSOB01000003.1"/>
</dbReference>
<name>A0A4S4C8I1_9BACL</name>
<dbReference type="FunFam" id="1.10.3720.10:FF:000006">
    <property type="entry name" value="Glutamate/aspartate ABC transporter, permease protein GltK"/>
    <property type="match status" value="1"/>
</dbReference>
<dbReference type="AlphaFoldDB" id="A0A4S4C8I1"/>
<dbReference type="InterPro" id="IPR035906">
    <property type="entry name" value="MetI-like_sf"/>
</dbReference>
<dbReference type="GO" id="GO:0022857">
    <property type="term" value="F:transmembrane transporter activity"/>
    <property type="evidence" value="ECO:0007669"/>
    <property type="project" value="InterPro"/>
</dbReference>
<evidence type="ECO:0000259" key="10">
    <source>
        <dbReference type="PROSITE" id="PS50928"/>
    </source>
</evidence>
<keyword evidence="3" id="KW-1003">Cell membrane</keyword>
<evidence type="ECO:0000256" key="7">
    <source>
        <dbReference type="ARBA" id="ARBA00023136"/>
    </source>
</evidence>
<feature type="transmembrane region" description="Helical" evidence="8">
    <location>
        <begin position="93"/>
        <end position="113"/>
    </location>
</feature>
<dbReference type="CDD" id="cd06261">
    <property type="entry name" value="TM_PBP2"/>
    <property type="match status" value="1"/>
</dbReference>
<dbReference type="PROSITE" id="PS50928">
    <property type="entry name" value="ABC_TM1"/>
    <property type="match status" value="1"/>
</dbReference>